<feature type="compositionally biased region" description="Basic and acidic residues" evidence="1">
    <location>
        <begin position="44"/>
        <end position="56"/>
    </location>
</feature>
<dbReference type="EMBL" id="BMAT01013109">
    <property type="protein sequence ID" value="GFS05920.1"/>
    <property type="molecule type" value="Genomic_DNA"/>
</dbReference>
<protein>
    <submittedName>
        <fullName evidence="2">Uncharacterized protein</fullName>
    </submittedName>
</protein>
<feature type="region of interest" description="Disordered" evidence="1">
    <location>
        <begin position="464"/>
        <end position="528"/>
    </location>
</feature>
<feature type="region of interest" description="Disordered" evidence="1">
    <location>
        <begin position="287"/>
        <end position="424"/>
    </location>
</feature>
<accession>A0AAV4I7L9</accession>
<gene>
    <name evidence="2" type="ORF">ElyMa_006531700</name>
</gene>
<sequence>MSTNELEGTPVRGAVDKRGSDDSDDGNPEERRGSEDSLAAEGISMEKQDVETKEKQSGLGVGGAKSPANVLSGRGGYSVVGGAGSSERRSKEQAEGRLSSGRGDKSPAASPEAIAGKVVGTDSSGQPDQDDVDEVSQGLPFVAPITLEVGEVMFAPAPPPVSTAMPLLRSRSKEGEDTEGEAPGIVVEDIHEQYFDAVQDSSMGLSESGGEKDRSGKRKHTEAEDADDEHVSSVSEGEEDHAENGAQNKLDRLGDDETFPLRTYSYGKFRTDEHAVPFRNRLEERRLRLSSGDRHSTSSAGHEDGASSVVSDGYSPRPHGLPPDKNVGLSEADERAAQSYSRFKASMPKFSSKAYSFSKRHPTSVTTSTSAPLTFDHSPLMSPGSQLYSANMTEDDATNEHAGPQGSAPPPPTPRPSYDDIKVDKSEGYYLDNYSDVLTWRLPSRDSSRPYLNGTLDNTLEELLGKLDEDEANTETNRLDEDSVIEDEENEEKINEDGGDANGNEEDDDDDRTEMEVKNKEDETRLKR</sequence>
<comment type="caution">
    <text evidence="2">The sequence shown here is derived from an EMBL/GenBank/DDBJ whole genome shotgun (WGS) entry which is preliminary data.</text>
</comment>
<feature type="region of interest" description="Disordered" evidence="1">
    <location>
        <begin position="157"/>
        <end position="259"/>
    </location>
</feature>
<feature type="compositionally biased region" description="Basic and acidic residues" evidence="1">
    <location>
        <begin position="514"/>
        <end position="528"/>
    </location>
</feature>
<evidence type="ECO:0000313" key="2">
    <source>
        <dbReference type="EMBL" id="GFS05920.1"/>
    </source>
</evidence>
<feature type="region of interest" description="Disordered" evidence="1">
    <location>
        <begin position="1"/>
        <end position="137"/>
    </location>
</feature>
<evidence type="ECO:0000313" key="3">
    <source>
        <dbReference type="Proteomes" id="UP000762676"/>
    </source>
</evidence>
<feature type="compositionally biased region" description="Gly residues" evidence="1">
    <location>
        <begin position="73"/>
        <end position="84"/>
    </location>
</feature>
<feature type="compositionally biased region" description="Basic and acidic residues" evidence="1">
    <location>
        <begin position="86"/>
        <end position="95"/>
    </location>
</feature>
<feature type="compositionally biased region" description="Polar residues" evidence="1">
    <location>
        <begin position="363"/>
        <end position="372"/>
    </location>
</feature>
<dbReference type="AlphaFoldDB" id="A0AAV4I7L9"/>
<name>A0AAV4I7L9_9GAST</name>
<feature type="compositionally biased region" description="Polar residues" evidence="1">
    <location>
        <begin position="383"/>
        <end position="392"/>
    </location>
</feature>
<keyword evidence="3" id="KW-1185">Reference proteome</keyword>
<organism evidence="2 3">
    <name type="scientific">Elysia marginata</name>
    <dbReference type="NCBI Taxonomy" id="1093978"/>
    <lineage>
        <taxon>Eukaryota</taxon>
        <taxon>Metazoa</taxon>
        <taxon>Spiralia</taxon>
        <taxon>Lophotrochozoa</taxon>
        <taxon>Mollusca</taxon>
        <taxon>Gastropoda</taxon>
        <taxon>Heterobranchia</taxon>
        <taxon>Euthyneura</taxon>
        <taxon>Panpulmonata</taxon>
        <taxon>Sacoglossa</taxon>
        <taxon>Placobranchoidea</taxon>
        <taxon>Plakobranchidae</taxon>
        <taxon>Elysia</taxon>
    </lineage>
</organism>
<evidence type="ECO:0000256" key="1">
    <source>
        <dbReference type="SAM" id="MobiDB-lite"/>
    </source>
</evidence>
<reference evidence="2 3" key="1">
    <citation type="journal article" date="2021" name="Elife">
        <title>Chloroplast acquisition without the gene transfer in kleptoplastic sea slugs, Plakobranchus ocellatus.</title>
        <authorList>
            <person name="Maeda T."/>
            <person name="Takahashi S."/>
            <person name="Yoshida T."/>
            <person name="Shimamura S."/>
            <person name="Takaki Y."/>
            <person name="Nagai Y."/>
            <person name="Toyoda A."/>
            <person name="Suzuki Y."/>
            <person name="Arimoto A."/>
            <person name="Ishii H."/>
            <person name="Satoh N."/>
            <person name="Nishiyama T."/>
            <person name="Hasebe M."/>
            <person name="Maruyama T."/>
            <person name="Minagawa J."/>
            <person name="Obokata J."/>
            <person name="Shigenobu S."/>
        </authorList>
    </citation>
    <scope>NUCLEOTIDE SEQUENCE [LARGE SCALE GENOMIC DNA]</scope>
</reference>
<feature type="compositionally biased region" description="Acidic residues" evidence="1">
    <location>
        <begin position="497"/>
        <end position="513"/>
    </location>
</feature>
<feature type="compositionally biased region" description="Acidic residues" evidence="1">
    <location>
        <begin position="482"/>
        <end position="491"/>
    </location>
</feature>
<feature type="compositionally biased region" description="Basic and acidic residues" evidence="1">
    <location>
        <begin position="287"/>
        <end position="305"/>
    </location>
</feature>
<dbReference type="Proteomes" id="UP000762676">
    <property type="component" value="Unassembled WGS sequence"/>
</dbReference>
<proteinExistence type="predicted"/>